<gene>
    <name evidence="2" type="ORF">TVAG_119670</name>
</gene>
<organism evidence="2 3">
    <name type="scientific">Trichomonas vaginalis (strain ATCC PRA-98 / G3)</name>
    <dbReference type="NCBI Taxonomy" id="412133"/>
    <lineage>
        <taxon>Eukaryota</taxon>
        <taxon>Metamonada</taxon>
        <taxon>Parabasalia</taxon>
        <taxon>Trichomonadida</taxon>
        <taxon>Trichomonadidae</taxon>
        <taxon>Trichomonas</taxon>
    </lineage>
</organism>
<keyword evidence="3" id="KW-1185">Reference proteome</keyword>
<protein>
    <submittedName>
        <fullName evidence="2">Uncharacterized protein</fullName>
    </submittedName>
</protein>
<dbReference type="RefSeq" id="XP_001276878.1">
    <property type="nucleotide sequence ID" value="XM_001276877.1"/>
</dbReference>
<evidence type="ECO:0000313" key="2">
    <source>
        <dbReference type="EMBL" id="EAY23630.1"/>
    </source>
</evidence>
<proteinExistence type="predicted"/>
<dbReference type="InParanoid" id="A2D7B3"/>
<name>A2D7B3_TRIV3</name>
<reference evidence="2" key="1">
    <citation type="submission" date="2006-10" db="EMBL/GenBank/DDBJ databases">
        <authorList>
            <person name="Amadeo P."/>
            <person name="Zhao Q."/>
            <person name="Wortman J."/>
            <person name="Fraser-Liggett C."/>
            <person name="Carlton J."/>
        </authorList>
    </citation>
    <scope>NUCLEOTIDE SEQUENCE</scope>
    <source>
        <strain evidence="2">G3</strain>
    </source>
</reference>
<dbReference type="EMBL" id="DS113177">
    <property type="protein sequence ID" value="EAY23630.1"/>
    <property type="molecule type" value="Genomic_DNA"/>
</dbReference>
<dbReference type="Proteomes" id="UP000001542">
    <property type="component" value="Unassembled WGS sequence"/>
</dbReference>
<dbReference type="VEuPathDB" id="TrichDB:TVAGG3_0992520"/>
<reference evidence="2" key="2">
    <citation type="journal article" date="2007" name="Science">
        <title>Draft genome sequence of the sexually transmitted pathogen Trichomonas vaginalis.</title>
        <authorList>
            <person name="Carlton J.M."/>
            <person name="Hirt R.P."/>
            <person name="Silva J.C."/>
            <person name="Delcher A.L."/>
            <person name="Schatz M."/>
            <person name="Zhao Q."/>
            <person name="Wortman J.R."/>
            <person name="Bidwell S.L."/>
            <person name="Alsmark U.C.M."/>
            <person name="Besteiro S."/>
            <person name="Sicheritz-Ponten T."/>
            <person name="Noel C.J."/>
            <person name="Dacks J.B."/>
            <person name="Foster P.G."/>
            <person name="Simillion C."/>
            <person name="Van de Peer Y."/>
            <person name="Miranda-Saavedra D."/>
            <person name="Barton G.J."/>
            <person name="Westrop G.D."/>
            <person name="Mueller S."/>
            <person name="Dessi D."/>
            <person name="Fiori P.L."/>
            <person name="Ren Q."/>
            <person name="Paulsen I."/>
            <person name="Zhang H."/>
            <person name="Bastida-Corcuera F.D."/>
            <person name="Simoes-Barbosa A."/>
            <person name="Brown M.T."/>
            <person name="Hayes R.D."/>
            <person name="Mukherjee M."/>
            <person name="Okumura C.Y."/>
            <person name="Schneider R."/>
            <person name="Smith A.J."/>
            <person name="Vanacova S."/>
            <person name="Villalvazo M."/>
            <person name="Haas B.J."/>
            <person name="Pertea M."/>
            <person name="Feldblyum T.V."/>
            <person name="Utterback T.R."/>
            <person name="Shu C.L."/>
            <person name="Osoegawa K."/>
            <person name="de Jong P.J."/>
            <person name="Hrdy I."/>
            <person name="Horvathova L."/>
            <person name="Zubacova Z."/>
            <person name="Dolezal P."/>
            <person name="Malik S.B."/>
            <person name="Logsdon J.M. Jr."/>
            <person name="Henze K."/>
            <person name="Gupta A."/>
            <person name="Wang C.C."/>
            <person name="Dunne R.L."/>
            <person name="Upcroft J.A."/>
            <person name="Upcroft P."/>
            <person name="White O."/>
            <person name="Salzberg S.L."/>
            <person name="Tang P."/>
            <person name="Chiu C.-H."/>
            <person name="Lee Y.-S."/>
            <person name="Embley T.M."/>
            <person name="Coombs G.H."/>
            <person name="Mottram J.C."/>
            <person name="Tachezy J."/>
            <person name="Fraser-Liggett C.M."/>
            <person name="Johnson P.J."/>
        </authorList>
    </citation>
    <scope>NUCLEOTIDE SEQUENCE [LARGE SCALE GENOMIC DNA]</scope>
    <source>
        <strain evidence="2">G3</strain>
    </source>
</reference>
<accession>A2D7B3</accession>
<dbReference type="VEuPathDB" id="TrichDB:TVAG_119670"/>
<dbReference type="KEGG" id="tva:4720868"/>
<sequence>MELYRTEGDSYDTLSNEQLPNFDYKKSDKYRKNAEVENPDDYIEPYFFDPSIPININKDLYISEPHIPNAKMNVIINKCKEAQEMQQEIPPDTNPQSISYWD</sequence>
<evidence type="ECO:0000313" key="3">
    <source>
        <dbReference type="Proteomes" id="UP000001542"/>
    </source>
</evidence>
<feature type="region of interest" description="Disordered" evidence="1">
    <location>
        <begin position="83"/>
        <end position="102"/>
    </location>
</feature>
<evidence type="ECO:0000256" key="1">
    <source>
        <dbReference type="SAM" id="MobiDB-lite"/>
    </source>
</evidence>
<dbReference type="AlphaFoldDB" id="A2D7B3"/>